<keyword evidence="1" id="KW-0067">ATP-binding</keyword>
<dbReference type="InterPro" id="IPR000719">
    <property type="entry name" value="Prot_kinase_dom"/>
</dbReference>
<accession>A0A078AKR2</accession>
<sequence length="166" mass="19686">MINKRYTKLKKIGSGQNGEVWKIIDNVTGVKFAIKYVKLYYQSLIDYQLKHNEEFLVEQDIYKIFKRKQISGFPRYIESSSSRDQAFIIFEKMGPSLDQQIDKSLCQKLSTTVVMKIGIQLRYQTLKYSIQRQDIQNYFIVLDQLDRLWSICKFESDARSSTVKKR</sequence>
<dbReference type="Gene3D" id="1.10.510.10">
    <property type="entry name" value="Transferase(Phosphotransferase) domain 1"/>
    <property type="match status" value="1"/>
</dbReference>
<keyword evidence="3" id="KW-0418">Kinase</keyword>
<dbReference type="AlphaFoldDB" id="A0A078AKR2"/>
<dbReference type="OrthoDB" id="3265205at2759"/>
<dbReference type="InParanoid" id="A0A078AKR2"/>
<dbReference type="InterPro" id="IPR011009">
    <property type="entry name" value="Kinase-like_dom_sf"/>
</dbReference>
<name>A0A078AKR2_STYLE</name>
<proteinExistence type="predicted"/>
<dbReference type="EMBL" id="CCKQ01010957">
    <property type="protein sequence ID" value="CDW82481.1"/>
    <property type="molecule type" value="Genomic_DNA"/>
</dbReference>
<feature type="domain" description="Protein kinase" evidence="2">
    <location>
        <begin position="6"/>
        <end position="166"/>
    </location>
</feature>
<keyword evidence="3" id="KW-0808">Transferase</keyword>
<dbReference type="GO" id="GO:0004672">
    <property type="term" value="F:protein kinase activity"/>
    <property type="evidence" value="ECO:0007669"/>
    <property type="project" value="InterPro"/>
</dbReference>
<dbReference type="Proteomes" id="UP000039865">
    <property type="component" value="Unassembled WGS sequence"/>
</dbReference>
<feature type="binding site" evidence="1">
    <location>
        <position position="35"/>
    </location>
    <ligand>
        <name>ATP</name>
        <dbReference type="ChEBI" id="CHEBI:30616"/>
    </ligand>
</feature>
<keyword evidence="4" id="KW-1185">Reference proteome</keyword>
<dbReference type="PROSITE" id="PS50011">
    <property type="entry name" value="PROTEIN_KINASE_DOM"/>
    <property type="match status" value="1"/>
</dbReference>
<dbReference type="SUPFAM" id="SSF56112">
    <property type="entry name" value="Protein kinase-like (PK-like)"/>
    <property type="match status" value="1"/>
</dbReference>
<gene>
    <name evidence="3" type="primary">Contig16311.g17373</name>
    <name evidence="3" type="ORF">STYLEM_11514</name>
</gene>
<organism evidence="3 4">
    <name type="scientific">Stylonychia lemnae</name>
    <name type="common">Ciliate</name>
    <dbReference type="NCBI Taxonomy" id="5949"/>
    <lineage>
        <taxon>Eukaryota</taxon>
        <taxon>Sar</taxon>
        <taxon>Alveolata</taxon>
        <taxon>Ciliophora</taxon>
        <taxon>Intramacronucleata</taxon>
        <taxon>Spirotrichea</taxon>
        <taxon>Stichotrichia</taxon>
        <taxon>Sporadotrichida</taxon>
        <taxon>Oxytrichidae</taxon>
        <taxon>Stylonychinae</taxon>
        <taxon>Stylonychia</taxon>
    </lineage>
</organism>
<keyword evidence="1" id="KW-0547">Nucleotide-binding</keyword>
<evidence type="ECO:0000256" key="1">
    <source>
        <dbReference type="PROSITE-ProRule" id="PRU10141"/>
    </source>
</evidence>
<evidence type="ECO:0000259" key="2">
    <source>
        <dbReference type="PROSITE" id="PS50011"/>
    </source>
</evidence>
<dbReference type="GO" id="GO:0005524">
    <property type="term" value="F:ATP binding"/>
    <property type="evidence" value="ECO:0007669"/>
    <property type="project" value="UniProtKB-UniRule"/>
</dbReference>
<evidence type="ECO:0000313" key="4">
    <source>
        <dbReference type="Proteomes" id="UP000039865"/>
    </source>
</evidence>
<reference evidence="3 4" key="1">
    <citation type="submission" date="2014-06" db="EMBL/GenBank/DDBJ databases">
        <authorList>
            <person name="Swart Estienne"/>
        </authorList>
    </citation>
    <scope>NUCLEOTIDE SEQUENCE [LARGE SCALE GENOMIC DNA]</scope>
    <source>
        <strain evidence="3 4">130c</strain>
    </source>
</reference>
<protein>
    <submittedName>
        <fullName evidence="3">Isoform 2 of casein kinase i isoform delta</fullName>
    </submittedName>
</protein>
<evidence type="ECO:0000313" key="3">
    <source>
        <dbReference type="EMBL" id="CDW82481.1"/>
    </source>
</evidence>
<dbReference type="PROSITE" id="PS00107">
    <property type="entry name" value="PROTEIN_KINASE_ATP"/>
    <property type="match status" value="1"/>
</dbReference>
<dbReference type="InterPro" id="IPR017441">
    <property type="entry name" value="Protein_kinase_ATP_BS"/>
</dbReference>